<dbReference type="GO" id="GO:0006265">
    <property type="term" value="P:DNA topological change"/>
    <property type="evidence" value="ECO:0007669"/>
    <property type="project" value="InterPro"/>
</dbReference>
<sequence length="75" mass="8292">MANNNRNTNKLVVPAARQALNQMKTEIANELGLNNYASMDKGNLSSRQNGYVGGYMTKRLVEMAENSMGGNQQNR</sequence>
<gene>
    <name evidence="3" type="ORF">L21TH_0942</name>
</gene>
<dbReference type="InterPro" id="IPR038300">
    <property type="entry name" value="SASP_sf_alpha/beta"/>
</dbReference>
<accession>R1CFH2</accession>
<name>R1CFH2_9FIRM</name>
<dbReference type="InterPro" id="IPR018126">
    <property type="entry name" value="SASP_alpha/beta-type_CS"/>
</dbReference>
<evidence type="ECO:0000313" key="3">
    <source>
        <dbReference type="EMBL" id="EOD01040.1"/>
    </source>
</evidence>
<dbReference type="RefSeq" id="WP_006310608.1">
    <property type="nucleotide sequence ID" value="NZ_ARZA01000091.1"/>
</dbReference>
<dbReference type="Proteomes" id="UP000013378">
    <property type="component" value="Unassembled WGS sequence"/>
</dbReference>
<dbReference type="PATRIC" id="fig|1304284.3.peg.928"/>
<dbReference type="Pfam" id="PF00269">
    <property type="entry name" value="SASP"/>
    <property type="match status" value="1"/>
</dbReference>
<dbReference type="PROSITE" id="PS00304">
    <property type="entry name" value="SASP_1"/>
    <property type="match status" value="1"/>
</dbReference>
<keyword evidence="2" id="KW-0238">DNA-binding</keyword>
<dbReference type="InterPro" id="IPR001448">
    <property type="entry name" value="SASP_alpha/beta-type"/>
</dbReference>
<dbReference type="PANTHER" id="PTHR36107:SF1">
    <property type="entry name" value="SMALL, ACID-SOLUBLE SPORE PROTEIN A"/>
    <property type="match status" value="1"/>
</dbReference>
<dbReference type="OrthoDB" id="1683773at2"/>
<dbReference type="eggNOG" id="ENOG5032YCI">
    <property type="taxonomic scope" value="Bacteria"/>
</dbReference>
<evidence type="ECO:0000256" key="2">
    <source>
        <dbReference type="ARBA" id="ARBA00023125"/>
    </source>
</evidence>
<organism evidence="3 4">
    <name type="scientific">Caldisalinibacter kiritimatiensis</name>
    <dbReference type="NCBI Taxonomy" id="1304284"/>
    <lineage>
        <taxon>Bacteria</taxon>
        <taxon>Bacillati</taxon>
        <taxon>Bacillota</taxon>
        <taxon>Tissierellia</taxon>
        <taxon>Tissierellales</taxon>
        <taxon>Thermohalobacteraceae</taxon>
        <taxon>Caldisalinibacter</taxon>
    </lineage>
</organism>
<evidence type="ECO:0000256" key="1">
    <source>
        <dbReference type="ARBA" id="ARBA00005442"/>
    </source>
</evidence>
<comment type="caution">
    <text evidence="3">The sequence shown here is derived from an EMBL/GenBank/DDBJ whole genome shotgun (WGS) entry which is preliminary data.</text>
</comment>
<dbReference type="STRING" id="1304284.L21TH_0942"/>
<comment type="similarity">
    <text evidence="1">Belongs to the alpha/beta-type SASP family.</text>
</comment>
<evidence type="ECO:0000313" key="4">
    <source>
        <dbReference type="Proteomes" id="UP000013378"/>
    </source>
</evidence>
<proteinExistence type="inferred from homology"/>
<dbReference type="Gene3D" id="6.10.10.80">
    <property type="entry name" value="Small, acid-soluble spore protein, alpha/beta type-like"/>
    <property type="match status" value="1"/>
</dbReference>
<dbReference type="InterPro" id="IPR050847">
    <property type="entry name" value="SASP_DNA-binding"/>
</dbReference>
<keyword evidence="4" id="KW-1185">Reference proteome</keyword>
<dbReference type="EMBL" id="ARZA01000091">
    <property type="protein sequence ID" value="EOD01040.1"/>
    <property type="molecule type" value="Genomic_DNA"/>
</dbReference>
<dbReference type="PROSITE" id="PS00684">
    <property type="entry name" value="SASP_2"/>
    <property type="match status" value="1"/>
</dbReference>
<reference evidence="3 4" key="1">
    <citation type="journal article" date="2015" name="Geomicrobiol. J.">
        <title>Caldisalinibacter kiritimatiensis gen. nov., sp. nov., a moderately thermohalophilic thiosulfate-reducing bacterium from a hypersaline microbial mat.</title>
        <authorList>
            <person name="Ben Hania W."/>
            <person name="Joseph M."/>
            <person name="Fiebig A."/>
            <person name="Bunk B."/>
            <person name="Klenk H.-P."/>
            <person name="Fardeau M.-L."/>
            <person name="Spring S."/>
        </authorList>
    </citation>
    <scope>NUCLEOTIDE SEQUENCE [LARGE SCALE GENOMIC DNA]</scope>
    <source>
        <strain evidence="3 4">L21-TH-D2</strain>
    </source>
</reference>
<protein>
    <submittedName>
        <fullName evidence="3">Small acid-soluble spore protein, alpha-type SASP</fullName>
    </submittedName>
</protein>
<dbReference type="PANTHER" id="PTHR36107">
    <property type="entry name" value="SMALL, ACID-SOLUBLE SPORE PROTEIN A"/>
    <property type="match status" value="1"/>
</dbReference>
<dbReference type="GO" id="GO:0003690">
    <property type="term" value="F:double-stranded DNA binding"/>
    <property type="evidence" value="ECO:0007669"/>
    <property type="project" value="InterPro"/>
</dbReference>
<dbReference type="AlphaFoldDB" id="R1CFH2"/>